<feature type="non-terminal residue" evidence="1">
    <location>
        <position position="1"/>
    </location>
</feature>
<dbReference type="AlphaFoldDB" id="A0A7J9HZF9"/>
<proteinExistence type="predicted"/>
<evidence type="ECO:0000313" key="2">
    <source>
        <dbReference type="Proteomes" id="UP000593560"/>
    </source>
</evidence>
<evidence type="ECO:0000313" key="1">
    <source>
        <dbReference type="EMBL" id="MBA0815008.1"/>
    </source>
</evidence>
<keyword evidence="2" id="KW-1185">Reference proteome</keyword>
<gene>
    <name evidence="1" type="ORF">Gohar_020786</name>
</gene>
<organism evidence="1 2">
    <name type="scientific">Gossypium harknessii</name>
    <dbReference type="NCBI Taxonomy" id="34285"/>
    <lineage>
        <taxon>Eukaryota</taxon>
        <taxon>Viridiplantae</taxon>
        <taxon>Streptophyta</taxon>
        <taxon>Embryophyta</taxon>
        <taxon>Tracheophyta</taxon>
        <taxon>Spermatophyta</taxon>
        <taxon>Magnoliopsida</taxon>
        <taxon>eudicotyledons</taxon>
        <taxon>Gunneridae</taxon>
        <taxon>Pentapetalae</taxon>
        <taxon>rosids</taxon>
        <taxon>malvids</taxon>
        <taxon>Malvales</taxon>
        <taxon>Malvaceae</taxon>
        <taxon>Malvoideae</taxon>
        <taxon>Gossypium</taxon>
    </lineage>
</organism>
<dbReference type="EMBL" id="JABFAD010000012">
    <property type="protein sequence ID" value="MBA0815008.1"/>
    <property type="molecule type" value="Genomic_DNA"/>
</dbReference>
<name>A0A7J9HZF9_9ROSI</name>
<reference evidence="1 2" key="1">
    <citation type="journal article" date="2019" name="Genome Biol. Evol.">
        <title>Insights into the evolution of the New World diploid cottons (Gossypium, subgenus Houzingenia) based on genome sequencing.</title>
        <authorList>
            <person name="Grover C.E."/>
            <person name="Arick M.A. 2nd"/>
            <person name="Thrash A."/>
            <person name="Conover J.L."/>
            <person name="Sanders W.S."/>
            <person name="Peterson D.G."/>
            <person name="Frelichowski J.E."/>
            <person name="Scheffler J.A."/>
            <person name="Scheffler B.E."/>
            <person name="Wendel J.F."/>
        </authorList>
    </citation>
    <scope>NUCLEOTIDE SEQUENCE [LARGE SCALE GENOMIC DNA]</scope>
    <source>
        <strain evidence="1">0</strain>
        <tissue evidence="1">Leaf</tissue>
    </source>
</reference>
<accession>A0A7J9HZF9</accession>
<dbReference type="Proteomes" id="UP000593560">
    <property type="component" value="Unassembled WGS sequence"/>
</dbReference>
<comment type="caution">
    <text evidence="1">The sequence shown here is derived from an EMBL/GenBank/DDBJ whole genome shotgun (WGS) entry which is preliminary data.</text>
</comment>
<sequence>KVNGEPLPCDYIPDLKSTRINIKNRGRFSARLQEQMINPINARDGNNQIGSQKLLIFEIKDSKSEGKGRSLMHEF</sequence>
<protein>
    <submittedName>
        <fullName evidence="1">Uncharacterized protein</fullName>
    </submittedName>
</protein>